<evidence type="ECO:0000313" key="11">
    <source>
        <dbReference type="Proteomes" id="UP000007879"/>
    </source>
</evidence>
<evidence type="ECO:0000256" key="7">
    <source>
        <dbReference type="ARBA" id="ARBA00023242"/>
    </source>
</evidence>
<evidence type="ECO:0000256" key="5">
    <source>
        <dbReference type="ARBA" id="ARBA00022723"/>
    </source>
</evidence>
<dbReference type="GO" id="GO:0046872">
    <property type="term" value="F:metal ion binding"/>
    <property type="evidence" value="ECO:0007669"/>
    <property type="project" value="UniProtKB-KW"/>
</dbReference>
<name>A0AAN0JF88_AMPQE</name>
<keyword evidence="7" id="KW-0539">Nucleus</keyword>
<dbReference type="AlphaFoldDB" id="A0AAN0JF88"/>
<evidence type="ECO:0000256" key="1">
    <source>
        <dbReference type="ARBA" id="ARBA00001968"/>
    </source>
</evidence>
<dbReference type="Pfam" id="PF13359">
    <property type="entry name" value="DDE_Tnp_4"/>
    <property type="match status" value="1"/>
</dbReference>
<keyword evidence="8" id="KW-0472">Membrane</keyword>
<dbReference type="EnsemblMetazoa" id="XM_020000136.1">
    <property type="protein sequence ID" value="XP_019855695.1"/>
    <property type="gene ID" value="LOC109584393"/>
</dbReference>
<reference evidence="11" key="1">
    <citation type="journal article" date="2010" name="Nature">
        <title>The Amphimedon queenslandica genome and the evolution of animal complexity.</title>
        <authorList>
            <person name="Srivastava M."/>
            <person name="Simakov O."/>
            <person name="Chapman J."/>
            <person name="Fahey B."/>
            <person name="Gauthier M.E."/>
            <person name="Mitros T."/>
            <person name="Richards G.S."/>
            <person name="Conaco C."/>
            <person name="Dacre M."/>
            <person name="Hellsten U."/>
            <person name="Larroux C."/>
            <person name="Putnam N.H."/>
            <person name="Stanke M."/>
            <person name="Adamska M."/>
            <person name="Darling A."/>
            <person name="Degnan S.M."/>
            <person name="Oakley T.H."/>
            <person name="Plachetzki D.C."/>
            <person name="Zhai Y."/>
            <person name="Adamski M."/>
            <person name="Calcino A."/>
            <person name="Cummins S.F."/>
            <person name="Goodstein D.M."/>
            <person name="Harris C."/>
            <person name="Jackson D.J."/>
            <person name="Leys S.P."/>
            <person name="Shu S."/>
            <person name="Woodcroft B.J."/>
            <person name="Vervoort M."/>
            <person name="Kosik K.S."/>
            <person name="Manning G."/>
            <person name="Degnan B.M."/>
            <person name="Rokhsar D.S."/>
        </authorList>
    </citation>
    <scope>NUCLEOTIDE SEQUENCE [LARGE SCALE GENOMIC DNA]</scope>
</reference>
<keyword evidence="11" id="KW-1185">Reference proteome</keyword>
<evidence type="ECO:0000313" key="10">
    <source>
        <dbReference type="EnsemblMetazoa" id="XP_019855695.1"/>
    </source>
</evidence>
<sequence>MVNPAVLLVLYLFYLYTKRRSSYQLRLQKFQEAQRRQSIIFHAVLLLMHRCRRYMIKRSIWVRARSGDWWNSIVRCTFNDDDWRENFRVSKSTFAVLCNCLRNDIAKSNTKLRKAIPTEKRVAITLWKLATNCEYRTIGHLFGVARGTACVIVNDVCKAIVKNLFSKYIRLPKGERLSDIVKNFEKKWGYPQCFGAIDGTHLPIIAPSECAKNYYNRKGFHSILMQGLVDCNYCFTDIYIGWPGSVHDARVFSHSKLFTLGQTGQLVLKNQSRVIHNVVVPLHIVADPAYPLLTWVMKPFSDNGKLSADQINFNYHLSKARVVTENAFGRMKGRWRCLMKRYVASNQELRVEVIESSPSKLNVSITFNLTLHILDTNITCSSFRNDGQYEVCPISYPRPHLNPHAKVLCKSNEKNEDGCFLTSLSWNCSRNGLPLNKIEISFGSEEKVSVPGDTCSYNSTRNGTESFLNVTLIGHYVTNYSTIVTTVIDLQSPYQISRNQSDDDGSTAFTFDVAQDQKTVLLLSLVRSDNLTVEKEAIAPLLIRIPRTVNISYNIGTLLVTDKISVFYEEYGTYDQPCLECSHSTNASGTSTIQYQLIILILLACLTVLCLIVSSLV</sequence>
<evidence type="ECO:0000259" key="9">
    <source>
        <dbReference type="Pfam" id="PF13359"/>
    </source>
</evidence>
<dbReference type="PANTHER" id="PTHR22930">
    <property type="match status" value="1"/>
</dbReference>
<keyword evidence="4" id="KW-0540">Nuclease</keyword>
<dbReference type="PANTHER" id="PTHR22930:SF85">
    <property type="entry name" value="GH03217P-RELATED"/>
    <property type="match status" value="1"/>
</dbReference>
<dbReference type="GO" id="GO:0016787">
    <property type="term" value="F:hydrolase activity"/>
    <property type="evidence" value="ECO:0007669"/>
    <property type="project" value="UniProtKB-KW"/>
</dbReference>
<protein>
    <recommendedName>
        <fullName evidence="9">DDE Tnp4 domain-containing protein</fullName>
    </recommendedName>
</protein>
<dbReference type="GeneID" id="109584393"/>
<feature type="domain" description="DDE Tnp4" evidence="9">
    <location>
        <begin position="197"/>
        <end position="346"/>
    </location>
</feature>
<proteinExistence type="inferred from homology"/>
<organism evidence="10 11">
    <name type="scientific">Amphimedon queenslandica</name>
    <name type="common">Sponge</name>
    <dbReference type="NCBI Taxonomy" id="400682"/>
    <lineage>
        <taxon>Eukaryota</taxon>
        <taxon>Metazoa</taxon>
        <taxon>Porifera</taxon>
        <taxon>Demospongiae</taxon>
        <taxon>Heteroscleromorpha</taxon>
        <taxon>Haplosclerida</taxon>
        <taxon>Niphatidae</taxon>
        <taxon>Amphimedon</taxon>
    </lineage>
</organism>
<accession>A0AAN0JF88</accession>
<keyword evidence="8" id="KW-1133">Transmembrane helix</keyword>
<feature type="transmembrane region" description="Helical" evidence="8">
    <location>
        <begin position="595"/>
        <end position="616"/>
    </location>
</feature>
<evidence type="ECO:0000256" key="8">
    <source>
        <dbReference type="SAM" id="Phobius"/>
    </source>
</evidence>
<dbReference type="Proteomes" id="UP000007879">
    <property type="component" value="Unassembled WGS sequence"/>
</dbReference>
<keyword evidence="6" id="KW-0378">Hydrolase</keyword>
<reference evidence="10" key="2">
    <citation type="submission" date="2024-06" db="UniProtKB">
        <authorList>
            <consortium name="EnsemblMetazoa"/>
        </authorList>
    </citation>
    <scope>IDENTIFICATION</scope>
</reference>
<dbReference type="RefSeq" id="XP_019855695.1">
    <property type="nucleotide sequence ID" value="XM_020000136.1"/>
</dbReference>
<dbReference type="GO" id="GO:0004518">
    <property type="term" value="F:nuclease activity"/>
    <property type="evidence" value="ECO:0007669"/>
    <property type="project" value="UniProtKB-KW"/>
</dbReference>
<dbReference type="GO" id="GO:0005634">
    <property type="term" value="C:nucleus"/>
    <property type="evidence" value="ECO:0007669"/>
    <property type="project" value="UniProtKB-SubCell"/>
</dbReference>
<comment type="similarity">
    <text evidence="3">Belongs to the HARBI1 family.</text>
</comment>
<dbReference type="InterPro" id="IPR027806">
    <property type="entry name" value="HARBI1_dom"/>
</dbReference>
<comment type="subcellular location">
    <subcellularLocation>
        <location evidence="2">Nucleus</location>
    </subcellularLocation>
</comment>
<keyword evidence="5" id="KW-0479">Metal-binding</keyword>
<evidence type="ECO:0000256" key="4">
    <source>
        <dbReference type="ARBA" id="ARBA00022722"/>
    </source>
</evidence>
<keyword evidence="8" id="KW-0812">Transmembrane</keyword>
<evidence type="ECO:0000256" key="3">
    <source>
        <dbReference type="ARBA" id="ARBA00006958"/>
    </source>
</evidence>
<dbReference type="InterPro" id="IPR045249">
    <property type="entry name" value="HARBI1-like"/>
</dbReference>
<evidence type="ECO:0000256" key="2">
    <source>
        <dbReference type="ARBA" id="ARBA00004123"/>
    </source>
</evidence>
<dbReference type="KEGG" id="aqu:109584393"/>
<comment type="cofactor">
    <cofactor evidence="1">
        <name>a divalent metal cation</name>
        <dbReference type="ChEBI" id="CHEBI:60240"/>
    </cofactor>
</comment>
<evidence type="ECO:0000256" key="6">
    <source>
        <dbReference type="ARBA" id="ARBA00022801"/>
    </source>
</evidence>